<gene>
    <name evidence="2" type="ORF">HU811_02635</name>
</gene>
<organism evidence="2 3">
    <name type="scientific">Pseudomonas tehranensis</name>
    <dbReference type="NCBI Taxonomy" id="2745502"/>
    <lineage>
        <taxon>Bacteria</taxon>
        <taxon>Pseudomonadati</taxon>
        <taxon>Pseudomonadota</taxon>
        <taxon>Gammaproteobacteria</taxon>
        <taxon>Pseudomonadales</taxon>
        <taxon>Pseudomonadaceae</taxon>
        <taxon>Pseudomonas</taxon>
    </lineage>
</organism>
<dbReference type="EMBL" id="JABWQV010000005">
    <property type="protein sequence ID" value="MBC3345528.1"/>
    <property type="molecule type" value="Genomic_DNA"/>
</dbReference>
<keyword evidence="1" id="KW-0732">Signal</keyword>
<reference evidence="2 3" key="1">
    <citation type="journal article" date="2020" name="Microorganisms">
        <title>Reliable Identification of Environmental Pseudomonas Isolates Using the rpoD Gene.</title>
        <authorList>
            <consortium name="The Broad Institute Genome Sequencing Platform"/>
            <person name="Girard L."/>
            <person name="Lood C."/>
            <person name="Rokni-Zadeh H."/>
            <person name="van Noort V."/>
            <person name="Lavigne R."/>
            <person name="De Mot R."/>
        </authorList>
    </citation>
    <scope>NUCLEOTIDE SEQUENCE [LARGE SCALE GENOMIC DNA]</scope>
    <source>
        <strain evidence="2 3">SWRI196</strain>
    </source>
</reference>
<comment type="caution">
    <text evidence="2">The sequence shown here is derived from an EMBL/GenBank/DDBJ whole genome shotgun (WGS) entry which is preliminary data.</text>
</comment>
<evidence type="ECO:0008006" key="4">
    <source>
        <dbReference type="Google" id="ProtNLM"/>
    </source>
</evidence>
<evidence type="ECO:0000313" key="3">
    <source>
        <dbReference type="Proteomes" id="UP000617171"/>
    </source>
</evidence>
<sequence length="137" mass="14856">MNFIWAIGFLLLAGCTNTPANLMSDPDGYDGSIQANVTAQSAYRNIRQASRICLEHSPLGTPVTTEGEFDSDLGSGQITQRMVAQNVRLSLAIINIEPTPEGIAEIKLYTLKGWSTIGVKAPTLDKLRSWIKGDQSC</sequence>
<protein>
    <recommendedName>
        <fullName evidence="4">Lipoprotein</fullName>
    </recommendedName>
</protein>
<feature type="signal peptide" evidence="1">
    <location>
        <begin position="1"/>
        <end position="20"/>
    </location>
</feature>
<dbReference type="Proteomes" id="UP000617171">
    <property type="component" value="Unassembled WGS sequence"/>
</dbReference>
<feature type="chain" id="PRO_5046113234" description="Lipoprotein" evidence="1">
    <location>
        <begin position="21"/>
        <end position="137"/>
    </location>
</feature>
<accession>A0ABR6ULQ6</accession>
<name>A0ABR6ULQ6_9PSED</name>
<evidence type="ECO:0000256" key="1">
    <source>
        <dbReference type="SAM" id="SignalP"/>
    </source>
</evidence>
<proteinExistence type="predicted"/>
<keyword evidence="3" id="KW-1185">Reference proteome</keyword>
<evidence type="ECO:0000313" key="2">
    <source>
        <dbReference type="EMBL" id="MBC3345528.1"/>
    </source>
</evidence>